<dbReference type="EMBL" id="JAHRIQ010105070">
    <property type="protein sequence ID" value="MEQ2255154.1"/>
    <property type="molecule type" value="Genomic_DNA"/>
</dbReference>
<keyword evidence="1" id="KW-0175">Coiled coil</keyword>
<name>A0ABV0VCZ9_9TELE</name>
<dbReference type="InterPro" id="IPR027640">
    <property type="entry name" value="Kinesin-like_fam"/>
</dbReference>
<keyword evidence="3" id="KW-1185">Reference proteome</keyword>
<evidence type="ECO:0000313" key="2">
    <source>
        <dbReference type="EMBL" id="MEQ2255154.1"/>
    </source>
</evidence>
<protein>
    <recommendedName>
        <fullName evidence="4">Kinesin-like protein KIF26A</fullName>
    </recommendedName>
</protein>
<sequence length="129" mass="15419">MLTFCLNFFQQPYQEVEKGLVYFNNKWRLLERRQQQVRELRAKHQLLLEELEDTKVRLMMDPSKWIGEFDVDQNLDKESPEYLEALAQATEELEFCVNLCKSHVMMVTCFDISMPLTPRTQEGLREVEV</sequence>
<dbReference type="PANTHER" id="PTHR21608">
    <property type="entry name" value="KINESIN-LIKE PROTEIN CG14535"/>
    <property type="match status" value="1"/>
</dbReference>
<feature type="coiled-coil region" evidence="1">
    <location>
        <begin position="30"/>
        <end position="57"/>
    </location>
</feature>
<comment type="caution">
    <text evidence="2">The sequence shown here is derived from an EMBL/GenBank/DDBJ whole genome shotgun (WGS) entry which is preliminary data.</text>
</comment>
<proteinExistence type="predicted"/>
<organism evidence="2 3">
    <name type="scientific">Ilyodon furcidens</name>
    <name type="common">goldbreast splitfin</name>
    <dbReference type="NCBI Taxonomy" id="33524"/>
    <lineage>
        <taxon>Eukaryota</taxon>
        <taxon>Metazoa</taxon>
        <taxon>Chordata</taxon>
        <taxon>Craniata</taxon>
        <taxon>Vertebrata</taxon>
        <taxon>Euteleostomi</taxon>
        <taxon>Actinopterygii</taxon>
        <taxon>Neopterygii</taxon>
        <taxon>Teleostei</taxon>
        <taxon>Neoteleostei</taxon>
        <taxon>Acanthomorphata</taxon>
        <taxon>Ovalentaria</taxon>
        <taxon>Atherinomorphae</taxon>
        <taxon>Cyprinodontiformes</taxon>
        <taxon>Goodeidae</taxon>
        <taxon>Ilyodon</taxon>
    </lineage>
</organism>
<reference evidence="2 3" key="1">
    <citation type="submission" date="2021-06" db="EMBL/GenBank/DDBJ databases">
        <authorList>
            <person name="Palmer J.M."/>
        </authorList>
    </citation>
    <scope>NUCLEOTIDE SEQUENCE [LARGE SCALE GENOMIC DNA]</scope>
    <source>
        <strain evidence="3">if_2019</strain>
        <tissue evidence="2">Muscle</tissue>
    </source>
</reference>
<evidence type="ECO:0000256" key="1">
    <source>
        <dbReference type="SAM" id="Coils"/>
    </source>
</evidence>
<dbReference type="Proteomes" id="UP001482620">
    <property type="component" value="Unassembled WGS sequence"/>
</dbReference>
<evidence type="ECO:0000313" key="3">
    <source>
        <dbReference type="Proteomes" id="UP001482620"/>
    </source>
</evidence>
<accession>A0ABV0VCZ9</accession>
<gene>
    <name evidence="2" type="ORF">ILYODFUR_010851</name>
</gene>
<evidence type="ECO:0008006" key="4">
    <source>
        <dbReference type="Google" id="ProtNLM"/>
    </source>
</evidence>
<dbReference type="PANTHER" id="PTHR21608:SF6">
    <property type="entry name" value="KINESIN-LIKE PROTEIN KIF26A"/>
    <property type="match status" value="1"/>
</dbReference>